<name>A0ABT5MV40_9BURK</name>
<sequence length="145" mass="15567">MNTIVMNTLTGAVSEYTNFQFDSITPKRAGSAGGLHTLGGDLDISTPIVSQVITGRQEWGASLKKLLSVIYLSIRCTGPCAAIVQGKSGSWTYPAESYSTGVTRAKPGLGIRENYLAFGFQNTNGDTFVLDRIEVPTSQSNTRRV</sequence>
<gene>
    <name evidence="1" type="ORF">PSQ40_04960</name>
</gene>
<dbReference type="EMBL" id="JAQSIP010000002">
    <property type="protein sequence ID" value="MDD0837916.1"/>
    <property type="molecule type" value="Genomic_DNA"/>
</dbReference>
<organism evidence="1 2">
    <name type="scientific">Curvibacter cyanobacteriorum</name>
    <dbReference type="NCBI Taxonomy" id="3026422"/>
    <lineage>
        <taxon>Bacteria</taxon>
        <taxon>Pseudomonadati</taxon>
        <taxon>Pseudomonadota</taxon>
        <taxon>Betaproteobacteria</taxon>
        <taxon>Burkholderiales</taxon>
        <taxon>Comamonadaceae</taxon>
        <taxon>Curvibacter</taxon>
    </lineage>
</organism>
<evidence type="ECO:0000313" key="1">
    <source>
        <dbReference type="EMBL" id="MDD0837916.1"/>
    </source>
</evidence>
<dbReference type="Proteomes" id="UP001528673">
    <property type="component" value="Unassembled WGS sequence"/>
</dbReference>
<accession>A0ABT5MV40</accession>
<evidence type="ECO:0000313" key="2">
    <source>
        <dbReference type="Proteomes" id="UP001528673"/>
    </source>
</evidence>
<reference evidence="1 2" key="1">
    <citation type="submission" date="2023-02" db="EMBL/GenBank/DDBJ databases">
        <title>Bacterial whole genomic sequence of Curvibacter sp. HBC61.</title>
        <authorList>
            <person name="Le V."/>
            <person name="Ko S.-R."/>
            <person name="Ahn C.-Y."/>
            <person name="Oh H.-M."/>
        </authorList>
    </citation>
    <scope>NUCLEOTIDE SEQUENCE [LARGE SCALE GENOMIC DNA]</scope>
    <source>
        <strain evidence="1 2">HBC61</strain>
    </source>
</reference>
<protein>
    <submittedName>
        <fullName evidence="1">Uncharacterized protein</fullName>
    </submittedName>
</protein>
<dbReference type="RefSeq" id="WP_273949240.1">
    <property type="nucleotide sequence ID" value="NZ_JAQSIP010000002.1"/>
</dbReference>
<comment type="caution">
    <text evidence="1">The sequence shown here is derived from an EMBL/GenBank/DDBJ whole genome shotgun (WGS) entry which is preliminary data.</text>
</comment>
<keyword evidence="2" id="KW-1185">Reference proteome</keyword>
<proteinExistence type="predicted"/>